<dbReference type="PANTHER" id="PTHR33711:SF9">
    <property type="entry name" value="PROTOCATECHUATE 3,4-DIOXYGENASE ALPHA CHAIN"/>
    <property type="match status" value="1"/>
</dbReference>
<keyword evidence="6" id="KW-1185">Reference proteome</keyword>
<keyword evidence="3" id="KW-0560">Oxidoreductase</keyword>
<comment type="similarity">
    <text evidence="1">Belongs to the intradiol ring-cleavage dioxygenase family.</text>
</comment>
<evidence type="ECO:0000313" key="5">
    <source>
        <dbReference type="EMBL" id="GLV56500.1"/>
    </source>
</evidence>
<dbReference type="Pfam" id="PF00775">
    <property type="entry name" value="Dioxygenase_C"/>
    <property type="match status" value="1"/>
</dbReference>
<keyword evidence="2" id="KW-0223">Dioxygenase</keyword>
<evidence type="ECO:0000256" key="2">
    <source>
        <dbReference type="ARBA" id="ARBA00022964"/>
    </source>
</evidence>
<accession>A0ABQ6FUL5</accession>
<sequence length="194" mass="21533">MNKPTLTSAQTVGPFFAPALLREDCRRNVLTGPQTMGERIRIEGIVRDGDSLPVSDALIEIWQANAHGRYNHPADQGSAELDPSFSGFGRSGTAEDGSYWFETVKPGAVLFDGSRLQAPHICVTVFARGLLNHLVTRLYFEDEEAANSGDPILLRVPEQRRPTLLARRDMDGDLVRYRFDIILQGANETAFFNV</sequence>
<dbReference type="RefSeq" id="WP_338251849.1">
    <property type="nucleotide sequence ID" value="NZ_BSRI01000002.1"/>
</dbReference>
<dbReference type="Gene3D" id="2.60.130.10">
    <property type="entry name" value="Aromatic compound dioxygenase"/>
    <property type="match status" value="1"/>
</dbReference>
<comment type="caution">
    <text evidence="5">The sequence shown here is derived from an EMBL/GenBank/DDBJ whole genome shotgun (WGS) entry which is preliminary data.</text>
</comment>
<dbReference type="InterPro" id="IPR050770">
    <property type="entry name" value="Intradiol_RC_Dioxygenase"/>
</dbReference>
<reference evidence="5 6" key="1">
    <citation type="submission" date="2023-02" db="EMBL/GenBank/DDBJ databases">
        <title>Dictyobacter halimunensis sp. nov., a new member of the class Ktedonobacteria from forest soil in a geothermal area.</title>
        <authorList>
            <person name="Rachmania M.K."/>
            <person name="Ningsih F."/>
            <person name="Sakai Y."/>
            <person name="Yabe S."/>
            <person name="Yokota A."/>
            <person name="Sjamsuridzal W."/>
        </authorList>
    </citation>
    <scope>NUCLEOTIDE SEQUENCE [LARGE SCALE GENOMIC DNA]</scope>
    <source>
        <strain evidence="5 6">S3.2.2.5</strain>
    </source>
</reference>
<evidence type="ECO:0000256" key="3">
    <source>
        <dbReference type="ARBA" id="ARBA00023002"/>
    </source>
</evidence>
<proteinExistence type="inferred from homology"/>
<dbReference type="NCBIfam" id="TIGR02423">
    <property type="entry name" value="protocat_alph"/>
    <property type="match status" value="1"/>
</dbReference>
<evidence type="ECO:0000256" key="1">
    <source>
        <dbReference type="ARBA" id="ARBA00007825"/>
    </source>
</evidence>
<dbReference type="InterPro" id="IPR012786">
    <property type="entry name" value="Protocat_dOase_a"/>
</dbReference>
<organism evidence="5 6">
    <name type="scientific">Dictyobacter halimunensis</name>
    <dbReference type="NCBI Taxonomy" id="3026934"/>
    <lineage>
        <taxon>Bacteria</taxon>
        <taxon>Bacillati</taxon>
        <taxon>Chloroflexota</taxon>
        <taxon>Ktedonobacteria</taxon>
        <taxon>Ktedonobacterales</taxon>
        <taxon>Dictyobacteraceae</taxon>
        <taxon>Dictyobacter</taxon>
    </lineage>
</organism>
<evidence type="ECO:0000259" key="4">
    <source>
        <dbReference type="PROSITE" id="PS00083"/>
    </source>
</evidence>
<dbReference type="EMBL" id="BSRI01000002">
    <property type="protein sequence ID" value="GLV56500.1"/>
    <property type="molecule type" value="Genomic_DNA"/>
</dbReference>
<dbReference type="PROSITE" id="PS00083">
    <property type="entry name" value="INTRADIOL_DIOXYGENAS"/>
    <property type="match status" value="1"/>
</dbReference>
<evidence type="ECO:0000313" key="6">
    <source>
        <dbReference type="Proteomes" id="UP001344906"/>
    </source>
</evidence>
<dbReference type="Proteomes" id="UP001344906">
    <property type="component" value="Unassembled WGS sequence"/>
</dbReference>
<gene>
    <name evidence="5" type="primary">pcaG</name>
    <name evidence="5" type="ORF">KDH_33400</name>
</gene>
<feature type="domain" description="Intradiol ring-cleavage dioxygenases" evidence="4">
    <location>
        <begin position="42"/>
        <end position="70"/>
    </location>
</feature>
<dbReference type="CDD" id="cd03463">
    <property type="entry name" value="3_4-PCD_alpha"/>
    <property type="match status" value="1"/>
</dbReference>
<dbReference type="InterPro" id="IPR000627">
    <property type="entry name" value="Intradiol_dOase_C"/>
</dbReference>
<name>A0ABQ6FUL5_9CHLR</name>
<protein>
    <submittedName>
        <fullName evidence="5">Protocatechuate 3,4-dioxygenase subunit alpha</fullName>
    </submittedName>
</protein>
<dbReference type="InterPro" id="IPR015889">
    <property type="entry name" value="Intradiol_dOase_core"/>
</dbReference>
<dbReference type="PANTHER" id="PTHR33711">
    <property type="entry name" value="DIOXYGENASE, PUTATIVE (AFU_ORTHOLOGUE AFUA_2G02910)-RELATED"/>
    <property type="match status" value="1"/>
</dbReference>
<dbReference type="SUPFAM" id="SSF49482">
    <property type="entry name" value="Aromatic compound dioxygenase"/>
    <property type="match status" value="1"/>
</dbReference>